<dbReference type="AlphaFoldDB" id="A0A1U9VIE9"/>
<dbReference type="RefSeq" id="WP_078222602.1">
    <property type="nucleotide sequence ID" value="NZ_CP019911.1"/>
</dbReference>
<evidence type="ECO:0008006" key="4">
    <source>
        <dbReference type="Google" id="ProtNLM"/>
    </source>
</evidence>
<dbReference type="Proteomes" id="UP000189628">
    <property type="component" value="Chromosome"/>
</dbReference>
<keyword evidence="1" id="KW-0732">Signal</keyword>
<evidence type="ECO:0000313" key="3">
    <source>
        <dbReference type="Proteomes" id="UP000189628"/>
    </source>
</evidence>
<name>A0A1U9VIE9_9RALS</name>
<feature type="chain" id="PRO_5010720162" description="Pilus assembly protein" evidence="1">
    <location>
        <begin position="32"/>
        <end position="102"/>
    </location>
</feature>
<protein>
    <recommendedName>
        <fullName evidence="4">Pilus assembly protein</fullName>
    </recommendedName>
</protein>
<organism evidence="2 3">
    <name type="scientific">blood disease bacterium A2-HR MARDI</name>
    <dbReference type="NCBI Taxonomy" id="1944648"/>
    <lineage>
        <taxon>Bacteria</taxon>
        <taxon>Pseudomonadati</taxon>
        <taxon>Pseudomonadota</taxon>
        <taxon>Betaproteobacteria</taxon>
        <taxon>Burkholderiales</taxon>
        <taxon>Burkholderiaceae</taxon>
        <taxon>Ralstonia</taxon>
        <taxon>Ralstonia solanacearum species complex</taxon>
    </lineage>
</organism>
<reference evidence="2 3" key="1">
    <citation type="submission" date="2017-02" db="EMBL/GenBank/DDBJ databases">
        <title>Blood Disease Bacterium A2-HR MARDI.</title>
        <authorList>
            <person name="Badrun R."/>
            <person name="Abu Bakar N."/>
            <person name="Laboh R."/>
        </authorList>
    </citation>
    <scope>NUCLEOTIDE SEQUENCE [LARGE SCALE GENOMIC DNA]</scope>
    <source>
        <strain evidence="2 3">A2-HR MARDI</strain>
    </source>
</reference>
<dbReference type="EMBL" id="CP019911">
    <property type="protein sequence ID" value="AQW30468.1"/>
    <property type="molecule type" value="Genomic_DNA"/>
</dbReference>
<accession>A0A1U9VIE9</accession>
<evidence type="ECO:0000256" key="1">
    <source>
        <dbReference type="SAM" id="SignalP"/>
    </source>
</evidence>
<proteinExistence type="predicted"/>
<feature type="signal peptide" evidence="1">
    <location>
        <begin position="1"/>
        <end position="31"/>
    </location>
</feature>
<dbReference type="PROSITE" id="PS51257">
    <property type="entry name" value="PROKAR_LIPOPROTEIN"/>
    <property type="match status" value="1"/>
</dbReference>
<evidence type="ECO:0000313" key="2">
    <source>
        <dbReference type="EMBL" id="AQW30468.1"/>
    </source>
</evidence>
<sequence length="102" mass="10563">MNITSKLARAGLCGAIALALTGCMTSTPVYDAHFGEAVRTVRAMQTLNPNASMSSDPVTGIDGRAATAAMDRYNTQFRTPQADVSAFTVGVSSGSSLDTMGR</sequence>
<gene>
    <name evidence="2" type="ORF">B0B51_11180</name>
</gene>